<dbReference type="AlphaFoldDB" id="A0A0C9ZL20"/>
<evidence type="ECO:0000313" key="2">
    <source>
        <dbReference type="EMBL" id="KIK20598.1"/>
    </source>
</evidence>
<proteinExistence type="predicted"/>
<evidence type="ECO:0000256" key="1">
    <source>
        <dbReference type="SAM" id="MobiDB-lite"/>
    </source>
</evidence>
<keyword evidence="3" id="KW-1185">Reference proteome</keyword>
<evidence type="ECO:0000313" key="3">
    <source>
        <dbReference type="Proteomes" id="UP000054018"/>
    </source>
</evidence>
<dbReference type="HOGENOM" id="CLU_1670088_0_0_1"/>
<organism evidence="2 3">
    <name type="scientific">Pisolithus microcarpus 441</name>
    <dbReference type="NCBI Taxonomy" id="765257"/>
    <lineage>
        <taxon>Eukaryota</taxon>
        <taxon>Fungi</taxon>
        <taxon>Dikarya</taxon>
        <taxon>Basidiomycota</taxon>
        <taxon>Agaricomycotina</taxon>
        <taxon>Agaricomycetes</taxon>
        <taxon>Agaricomycetidae</taxon>
        <taxon>Boletales</taxon>
        <taxon>Sclerodermatineae</taxon>
        <taxon>Pisolithaceae</taxon>
        <taxon>Pisolithus</taxon>
    </lineage>
</organism>
<feature type="region of interest" description="Disordered" evidence="1">
    <location>
        <begin position="1"/>
        <end position="20"/>
    </location>
</feature>
<sequence length="158" mass="17663">MGMQRRHTGDSIVAKSPGGTTPPTSFFGALAWAAPVGRGKVWKAECHESLSRGRRPCKQRSSQGTDRITCEAPSTRNNVISSAKPPYLFTDIGRKQSTLWMKPSVLSRYQELDKIPRSKPLPGRPTHPAKRRTYWLGRMRCGHPFNTASRELLRGDTC</sequence>
<name>A0A0C9ZL20_9AGAM</name>
<reference evidence="3" key="2">
    <citation type="submission" date="2015-01" db="EMBL/GenBank/DDBJ databases">
        <title>Evolutionary Origins and Diversification of the Mycorrhizal Mutualists.</title>
        <authorList>
            <consortium name="DOE Joint Genome Institute"/>
            <consortium name="Mycorrhizal Genomics Consortium"/>
            <person name="Kohler A."/>
            <person name="Kuo A."/>
            <person name="Nagy L.G."/>
            <person name="Floudas D."/>
            <person name="Copeland A."/>
            <person name="Barry K.W."/>
            <person name="Cichocki N."/>
            <person name="Veneault-Fourrey C."/>
            <person name="LaButti K."/>
            <person name="Lindquist E.A."/>
            <person name="Lipzen A."/>
            <person name="Lundell T."/>
            <person name="Morin E."/>
            <person name="Murat C."/>
            <person name="Riley R."/>
            <person name="Ohm R."/>
            <person name="Sun H."/>
            <person name="Tunlid A."/>
            <person name="Henrissat B."/>
            <person name="Grigoriev I.V."/>
            <person name="Hibbett D.S."/>
            <person name="Martin F."/>
        </authorList>
    </citation>
    <scope>NUCLEOTIDE SEQUENCE [LARGE SCALE GENOMIC DNA]</scope>
    <source>
        <strain evidence="3">441</strain>
    </source>
</reference>
<reference evidence="2 3" key="1">
    <citation type="submission" date="2014-04" db="EMBL/GenBank/DDBJ databases">
        <authorList>
            <consortium name="DOE Joint Genome Institute"/>
            <person name="Kuo A."/>
            <person name="Kohler A."/>
            <person name="Costa M.D."/>
            <person name="Nagy L.G."/>
            <person name="Floudas D."/>
            <person name="Copeland A."/>
            <person name="Barry K.W."/>
            <person name="Cichocki N."/>
            <person name="Veneault-Fourrey C."/>
            <person name="LaButti K."/>
            <person name="Lindquist E.A."/>
            <person name="Lipzen A."/>
            <person name="Lundell T."/>
            <person name="Morin E."/>
            <person name="Murat C."/>
            <person name="Sun H."/>
            <person name="Tunlid A."/>
            <person name="Henrissat B."/>
            <person name="Grigoriev I.V."/>
            <person name="Hibbett D.S."/>
            <person name="Martin F."/>
            <person name="Nordberg H.P."/>
            <person name="Cantor M.N."/>
            <person name="Hua S.X."/>
        </authorList>
    </citation>
    <scope>NUCLEOTIDE SEQUENCE [LARGE SCALE GENOMIC DNA]</scope>
    <source>
        <strain evidence="2 3">441</strain>
    </source>
</reference>
<dbReference type="EMBL" id="KN833762">
    <property type="protein sequence ID" value="KIK20598.1"/>
    <property type="molecule type" value="Genomic_DNA"/>
</dbReference>
<gene>
    <name evidence="2" type="ORF">PISMIDRAFT_578188</name>
</gene>
<protein>
    <submittedName>
        <fullName evidence="2">Uncharacterized protein</fullName>
    </submittedName>
</protein>
<dbReference type="Proteomes" id="UP000054018">
    <property type="component" value="Unassembled WGS sequence"/>
</dbReference>
<accession>A0A0C9ZL20</accession>